<comment type="caution">
    <text evidence="2">The sequence shown here is derived from an EMBL/GenBank/DDBJ whole genome shotgun (WGS) entry which is preliminary data.</text>
</comment>
<accession>A0AAV9VPU9</accession>
<gene>
    <name evidence="2" type="ORF">TWF730_000769</name>
</gene>
<dbReference type="Proteomes" id="UP001373714">
    <property type="component" value="Unassembled WGS sequence"/>
</dbReference>
<feature type="region of interest" description="Disordered" evidence="1">
    <location>
        <begin position="1"/>
        <end position="35"/>
    </location>
</feature>
<proteinExistence type="predicted"/>
<reference evidence="2 3" key="1">
    <citation type="submission" date="2019-10" db="EMBL/GenBank/DDBJ databases">
        <authorList>
            <person name="Palmer J.M."/>
        </authorList>
    </citation>
    <scope>NUCLEOTIDE SEQUENCE [LARGE SCALE GENOMIC DNA]</scope>
    <source>
        <strain evidence="2 3">TWF730</strain>
    </source>
</reference>
<sequence>MAELRLKDGGRSNEAEVNPTRLTARWPDTGYAEGETTDPAVLTAQWLDSGLWKNEKSGREETLQD</sequence>
<dbReference type="AlphaFoldDB" id="A0AAV9VPU9"/>
<evidence type="ECO:0000313" key="3">
    <source>
        <dbReference type="Proteomes" id="UP001373714"/>
    </source>
</evidence>
<evidence type="ECO:0000313" key="2">
    <source>
        <dbReference type="EMBL" id="KAK6363333.1"/>
    </source>
</evidence>
<feature type="compositionally biased region" description="Basic and acidic residues" evidence="1">
    <location>
        <begin position="1"/>
        <end position="14"/>
    </location>
</feature>
<dbReference type="EMBL" id="JAVHNS010000001">
    <property type="protein sequence ID" value="KAK6363333.1"/>
    <property type="molecule type" value="Genomic_DNA"/>
</dbReference>
<name>A0AAV9VPU9_9PEZI</name>
<evidence type="ECO:0000256" key="1">
    <source>
        <dbReference type="SAM" id="MobiDB-lite"/>
    </source>
</evidence>
<keyword evidence="3" id="KW-1185">Reference proteome</keyword>
<organism evidence="2 3">
    <name type="scientific">Orbilia blumenaviensis</name>
    <dbReference type="NCBI Taxonomy" id="1796055"/>
    <lineage>
        <taxon>Eukaryota</taxon>
        <taxon>Fungi</taxon>
        <taxon>Dikarya</taxon>
        <taxon>Ascomycota</taxon>
        <taxon>Pezizomycotina</taxon>
        <taxon>Orbiliomycetes</taxon>
        <taxon>Orbiliales</taxon>
        <taxon>Orbiliaceae</taxon>
        <taxon>Orbilia</taxon>
    </lineage>
</organism>
<protein>
    <submittedName>
        <fullName evidence="2">Uncharacterized protein</fullName>
    </submittedName>
</protein>